<feature type="transmembrane region" description="Helical" evidence="6">
    <location>
        <begin position="310"/>
        <end position="328"/>
    </location>
</feature>
<dbReference type="Pfam" id="PF11700">
    <property type="entry name" value="ATG22"/>
    <property type="match status" value="1"/>
</dbReference>
<evidence type="ECO:0000256" key="5">
    <source>
        <dbReference type="ARBA" id="ARBA00023136"/>
    </source>
</evidence>
<dbReference type="Gene3D" id="1.20.1250.20">
    <property type="entry name" value="MFS general substrate transporter like domains"/>
    <property type="match status" value="2"/>
</dbReference>
<keyword evidence="3 6" id="KW-0812">Transmembrane</keyword>
<dbReference type="GO" id="GO:0012505">
    <property type="term" value="C:endomembrane system"/>
    <property type="evidence" value="ECO:0007669"/>
    <property type="project" value="UniProtKB-SubCell"/>
</dbReference>
<feature type="transmembrane region" description="Helical" evidence="6">
    <location>
        <begin position="283"/>
        <end position="303"/>
    </location>
</feature>
<keyword evidence="9" id="KW-1185">Reference proteome</keyword>
<feature type="transmembrane region" description="Helical" evidence="6">
    <location>
        <begin position="246"/>
        <end position="271"/>
    </location>
</feature>
<proteinExistence type="predicted"/>
<dbReference type="Proteomes" id="UP000199561">
    <property type="component" value="Unassembled WGS sequence"/>
</dbReference>
<feature type="domain" description="Major facilitator superfamily (MFS) profile" evidence="7">
    <location>
        <begin position="246"/>
        <end position="436"/>
    </location>
</feature>
<dbReference type="InterPro" id="IPR020846">
    <property type="entry name" value="MFS_dom"/>
</dbReference>
<feature type="transmembrane region" description="Helical" evidence="6">
    <location>
        <begin position="115"/>
        <end position="139"/>
    </location>
</feature>
<dbReference type="PROSITE" id="PS50850">
    <property type="entry name" value="MFS"/>
    <property type="match status" value="1"/>
</dbReference>
<name>A0A1I4Q3T7_9PROT</name>
<evidence type="ECO:0000313" key="9">
    <source>
        <dbReference type="Proteomes" id="UP000199561"/>
    </source>
</evidence>
<evidence type="ECO:0000256" key="2">
    <source>
        <dbReference type="ARBA" id="ARBA00022448"/>
    </source>
</evidence>
<keyword evidence="2" id="KW-0813">Transport</keyword>
<dbReference type="PANTHER" id="PTHR23519">
    <property type="entry name" value="AUTOPHAGY-RELATED PROTEIN 22"/>
    <property type="match status" value="1"/>
</dbReference>
<accession>A0A1I4Q3T7</accession>
<dbReference type="InterPro" id="IPR024671">
    <property type="entry name" value="Atg22-like"/>
</dbReference>
<dbReference type="GO" id="GO:0022857">
    <property type="term" value="F:transmembrane transporter activity"/>
    <property type="evidence" value="ECO:0007669"/>
    <property type="project" value="InterPro"/>
</dbReference>
<dbReference type="SUPFAM" id="SSF103473">
    <property type="entry name" value="MFS general substrate transporter"/>
    <property type="match status" value="1"/>
</dbReference>
<evidence type="ECO:0000256" key="6">
    <source>
        <dbReference type="SAM" id="Phobius"/>
    </source>
</evidence>
<feature type="transmembrane region" description="Helical" evidence="6">
    <location>
        <begin position="402"/>
        <end position="421"/>
    </location>
</feature>
<feature type="transmembrane region" description="Helical" evidence="6">
    <location>
        <begin position="370"/>
        <end position="396"/>
    </location>
</feature>
<evidence type="ECO:0000256" key="3">
    <source>
        <dbReference type="ARBA" id="ARBA00022692"/>
    </source>
</evidence>
<dbReference type="RefSeq" id="WP_143068218.1">
    <property type="nucleotide sequence ID" value="NZ_FOUF01000013.1"/>
</dbReference>
<keyword evidence="4 6" id="KW-1133">Transmembrane helix</keyword>
<keyword evidence="5 6" id="KW-0472">Membrane</keyword>
<sequence>MTSTNKISHLAEGVSRREVWSWAMFDFANSGYTTVVITAIFNAYFVSVVAQNQDWGTFAWTASLAVSYLLIILTAPALGAYADAYASKKRLLLVTTIGCILFTALLYLAGPGDLWLAIALIILTNFFFGSGENLIAAFLPELARSRALGKVSGWGWSLGYIGGLFSLGCSLAYVTWAQGQGQEAHEFVPVTMLITAAIFAVACVPTFLFLKERAQPQPHLAGPHVVKEAFIRLGGTLKHVRYYQDLVRFLVCLIFYQAGIQAVIALAAIYAQQAMGFDTSDTIMLILLVNITAALGAFVFGNIQDKLGHIPTIALTLIGWIVMILLAWKADGPVMFWIAANIAGLCLGASQSAGRALVGLFSPATRRAEFFGLWGLAVKVSSILGPITYGLVTWLSAGDHRLAMLITGSYFLVGLLILMRVDVQRGEAAAQNQPDS</sequence>
<evidence type="ECO:0000256" key="4">
    <source>
        <dbReference type="ARBA" id="ARBA00022989"/>
    </source>
</evidence>
<feature type="transmembrane region" description="Helical" evidence="6">
    <location>
        <begin position="20"/>
        <end position="46"/>
    </location>
</feature>
<dbReference type="InterPro" id="IPR036259">
    <property type="entry name" value="MFS_trans_sf"/>
</dbReference>
<evidence type="ECO:0000313" key="8">
    <source>
        <dbReference type="EMBL" id="SFM34283.1"/>
    </source>
</evidence>
<dbReference type="EMBL" id="FOUF01000013">
    <property type="protein sequence ID" value="SFM34283.1"/>
    <property type="molecule type" value="Genomic_DNA"/>
</dbReference>
<dbReference type="PANTHER" id="PTHR23519:SF1">
    <property type="entry name" value="AUTOPHAGY-RELATED PROTEIN 22"/>
    <property type="match status" value="1"/>
</dbReference>
<comment type="subcellular location">
    <subcellularLocation>
        <location evidence="1">Endomembrane system</location>
        <topology evidence="1">Multi-pass membrane protein</topology>
    </subcellularLocation>
</comment>
<gene>
    <name evidence="8" type="ORF">SAMN05421880_11381</name>
</gene>
<evidence type="ECO:0000259" key="7">
    <source>
        <dbReference type="PROSITE" id="PS50850"/>
    </source>
</evidence>
<organism evidence="8 9">
    <name type="scientific">Nitrosomonas nitrosa</name>
    <dbReference type="NCBI Taxonomy" id="52442"/>
    <lineage>
        <taxon>Bacteria</taxon>
        <taxon>Pseudomonadati</taxon>
        <taxon>Pseudomonadota</taxon>
        <taxon>Betaproteobacteria</taxon>
        <taxon>Nitrosomonadales</taxon>
        <taxon>Nitrosomonadaceae</taxon>
        <taxon>Nitrosomonas</taxon>
    </lineage>
</organism>
<dbReference type="InterPro" id="IPR050495">
    <property type="entry name" value="ATG22/LtaA_families"/>
</dbReference>
<feature type="transmembrane region" description="Helical" evidence="6">
    <location>
        <begin position="187"/>
        <end position="210"/>
    </location>
</feature>
<evidence type="ECO:0000256" key="1">
    <source>
        <dbReference type="ARBA" id="ARBA00004127"/>
    </source>
</evidence>
<feature type="transmembrane region" description="Helical" evidence="6">
    <location>
        <begin position="91"/>
        <end position="109"/>
    </location>
</feature>
<feature type="transmembrane region" description="Helical" evidence="6">
    <location>
        <begin position="334"/>
        <end position="358"/>
    </location>
</feature>
<dbReference type="AlphaFoldDB" id="A0A1I4Q3T7"/>
<protein>
    <submittedName>
        <fullName evidence="8">MFS transporter, UMF1 family</fullName>
    </submittedName>
</protein>
<reference evidence="8 9" key="1">
    <citation type="submission" date="2016-10" db="EMBL/GenBank/DDBJ databases">
        <authorList>
            <person name="de Groot N.N."/>
        </authorList>
    </citation>
    <scope>NUCLEOTIDE SEQUENCE [LARGE SCALE GENOMIC DNA]</scope>
    <source>
        <strain evidence="8 9">Nm146</strain>
    </source>
</reference>
<feature type="transmembrane region" description="Helical" evidence="6">
    <location>
        <begin position="151"/>
        <end position="175"/>
    </location>
</feature>
<feature type="transmembrane region" description="Helical" evidence="6">
    <location>
        <begin position="58"/>
        <end position="79"/>
    </location>
</feature>